<dbReference type="EMBL" id="MU853414">
    <property type="protein sequence ID" value="KAK4132996.1"/>
    <property type="molecule type" value="Genomic_DNA"/>
</dbReference>
<evidence type="ECO:0000313" key="7">
    <source>
        <dbReference type="EMBL" id="KAK4132996.1"/>
    </source>
</evidence>
<evidence type="ECO:0000256" key="1">
    <source>
        <dbReference type="ARBA" id="ARBA00004173"/>
    </source>
</evidence>
<evidence type="ECO:0000256" key="2">
    <source>
        <dbReference type="ARBA" id="ARBA00008970"/>
    </source>
</evidence>
<keyword evidence="5" id="KW-0687">Ribonucleoprotein</keyword>
<evidence type="ECO:0000313" key="8">
    <source>
        <dbReference type="Proteomes" id="UP001304895"/>
    </source>
</evidence>
<sequence length="105" mass="12162">MSVPRARLLDLMKARCELFSTTFNPEGIRTGNKILRQKLKGPALASYYPRKVLTFRDFYKEFEPLNLMIENEEEIDRLDHVAALKARGKGTPRKKRTADVVPKKK</sequence>
<evidence type="ECO:0000256" key="4">
    <source>
        <dbReference type="ARBA" id="ARBA00023128"/>
    </source>
</evidence>
<comment type="subcellular location">
    <subcellularLocation>
        <location evidence="1">Mitochondrion</location>
    </subcellularLocation>
</comment>
<dbReference type="InterPro" id="IPR013219">
    <property type="entry name" value="Ribosomal_mS33"/>
</dbReference>
<dbReference type="GO" id="GO:0005739">
    <property type="term" value="C:mitochondrion"/>
    <property type="evidence" value="ECO:0007669"/>
    <property type="project" value="UniProtKB-SubCell"/>
</dbReference>
<reference evidence="7" key="1">
    <citation type="journal article" date="2023" name="Mol. Phylogenet. Evol.">
        <title>Genome-scale phylogeny and comparative genomics of the fungal order Sordariales.</title>
        <authorList>
            <person name="Hensen N."/>
            <person name="Bonometti L."/>
            <person name="Westerberg I."/>
            <person name="Brannstrom I.O."/>
            <person name="Guillou S."/>
            <person name="Cros-Aarteil S."/>
            <person name="Calhoun S."/>
            <person name="Haridas S."/>
            <person name="Kuo A."/>
            <person name="Mondo S."/>
            <person name="Pangilinan J."/>
            <person name="Riley R."/>
            <person name="LaButti K."/>
            <person name="Andreopoulos B."/>
            <person name="Lipzen A."/>
            <person name="Chen C."/>
            <person name="Yan M."/>
            <person name="Daum C."/>
            <person name="Ng V."/>
            <person name="Clum A."/>
            <person name="Steindorff A."/>
            <person name="Ohm R.A."/>
            <person name="Martin F."/>
            <person name="Silar P."/>
            <person name="Natvig D.O."/>
            <person name="Lalanne C."/>
            <person name="Gautier V."/>
            <person name="Ament-Velasquez S.L."/>
            <person name="Kruys A."/>
            <person name="Hutchinson M.I."/>
            <person name="Powell A.J."/>
            <person name="Barry K."/>
            <person name="Miller A.N."/>
            <person name="Grigoriev I.V."/>
            <person name="Debuchy R."/>
            <person name="Gladieux P."/>
            <person name="Hiltunen Thoren M."/>
            <person name="Johannesson H."/>
        </authorList>
    </citation>
    <scope>NUCLEOTIDE SEQUENCE</scope>
    <source>
        <strain evidence="7">CBS 123565</strain>
    </source>
</reference>
<dbReference type="AlphaFoldDB" id="A0AAN6ZCL5"/>
<accession>A0AAN6ZCL5</accession>
<keyword evidence="3" id="KW-0689">Ribosomal protein</keyword>
<dbReference type="PANTHER" id="PTHR13362">
    <property type="entry name" value="MITOCHONDRIAL RIBOSOMAL PROTEIN S33"/>
    <property type="match status" value="1"/>
</dbReference>
<gene>
    <name evidence="7" type="ORF">BT67DRAFT_443371</name>
</gene>
<name>A0AAN6ZCL5_9PEZI</name>
<evidence type="ECO:0000256" key="5">
    <source>
        <dbReference type="ARBA" id="ARBA00023274"/>
    </source>
</evidence>
<dbReference type="PANTHER" id="PTHR13362:SF2">
    <property type="entry name" value="SMALL RIBOSOMAL SUBUNIT PROTEIN MS33"/>
    <property type="match status" value="1"/>
</dbReference>
<proteinExistence type="inferred from homology"/>
<protein>
    <recommendedName>
        <fullName evidence="6">Small ribosomal subunit protein mS33</fullName>
    </recommendedName>
</protein>
<keyword evidence="4" id="KW-0496">Mitochondrion</keyword>
<reference evidence="7" key="2">
    <citation type="submission" date="2023-05" db="EMBL/GenBank/DDBJ databases">
        <authorList>
            <consortium name="Lawrence Berkeley National Laboratory"/>
            <person name="Steindorff A."/>
            <person name="Hensen N."/>
            <person name="Bonometti L."/>
            <person name="Westerberg I."/>
            <person name="Brannstrom I.O."/>
            <person name="Guillou S."/>
            <person name="Cros-Aarteil S."/>
            <person name="Calhoun S."/>
            <person name="Haridas S."/>
            <person name="Kuo A."/>
            <person name="Mondo S."/>
            <person name="Pangilinan J."/>
            <person name="Riley R."/>
            <person name="Labutti K."/>
            <person name="Andreopoulos B."/>
            <person name="Lipzen A."/>
            <person name="Chen C."/>
            <person name="Yanf M."/>
            <person name="Daum C."/>
            <person name="Ng V."/>
            <person name="Clum A."/>
            <person name="Ohm R."/>
            <person name="Martin F."/>
            <person name="Silar P."/>
            <person name="Natvig D."/>
            <person name="Lalanne C."/>
            <person name="Gautier V."/>
            <person name="Ament-Velasquez S.L."/>
            <person name="Kruys A."/>
            <person name="Hutchinson M.I."/>
            <person name="Powell A.J."/>
            <person name="Barry K."/>
            <person name="Miller A.N."/>
            <person name="Grigoriev I.V."/>
            <person name="Debuchy R."/>
            <person name="Gladieux P."/>
            <person name="Thoren M.H."/>
            <person name="Johannesson H."/>
        </authorList>
    </citation>
    <scope>NUCLEOTIDE SEQUENCE</scope>
    <source>
        <strain evidence="7">CBS 123565</strain>
    </source>
</reference>
<dbReference type="GO" id="GO:0005840">
    <property type="term" value="C:ribosome"/>
    <property type="evidence" value="ECO:0007669"/>
    <property type="project" value="UniProtKB-KW"/>
</dbReference>
<evidence type="ECO:0000256" key="3">
    <source>
        <dbReference type="ARBA" id="ARBA00022980"/>
    </source>
</evidence>
<dbReference type="Proteomes" id="UP001304895">
    <property type="component" value="Unassembled WGS sequence"/>
</dbReference>
<evidence type="ECO:0000256" key="6">
    <source>
        <dbReference type="ARBA" id="ARBA00035132"/>
    </source>
</evidence>
<dbReference type="Pfam" id="PF08293">
    <property type="entry name" value="MRP-S33"/>
    <property type="match status" value="1"/>
</dbReference>
<comment type="caution">
    <text evidence="7">The sequence shown here is derived from an EMBL/GenBank/DDBJ whole genome shotgun (WGS) entry which is preliminary data.</text>
</comment>
<organism evidence="7 8">
    <name type="scientific">Trichocladium antarcticum</name>
    <dbReference type="NCBI Taxonomy" id="1450529"/>
    <lineage>
        <taxon>Eukaryota</taxon>
        <taxon>Fungi</taxon>
        <taxon>Dikarya</taxon>
        <taxon>Ascomycota</taxon>
        <taxon>Pezizomycotina</taxon>
        <taxon>Sordariomycetes</taxon>
        <taxon>Sordariomycetidae</taxon>
        <taxon>Sordariales</taxon>
        <taxon>Chaetomiaceae</taxon>
        <taxon>Trichocladium</taxon>
    </lineage>
</organism>
<keyword evidence="8" id="KW-1185">Reference proteome</keyword>
<comment type="similarity">
    <text evidence="2">Belongs to the mitochondrion-specific ribosomal protein mS33 family.</text>
</comment>
<dbReference type="GO" id="GO:1990904">
    <property type="term" value="C:ribonucleoprotein complex"/>
    <property type="evidence" value="ECO:0007669"/>
    <property type="project" value="UniProtKB-KW"/>
</dbReference>